<keyword evidence="6" id="KW-0560">Oxidoreductase</keyword>
<keyword evidence="15" id="KW-1185">Reference proteome</keyword>
<feature type="domain" description="FAD dependent oxidoreductase" evidence="13">
    <location>
        <begin position="5"/>
        <end position="62"/>
    </location>
</feature>
<comment type="function">
    <text evidence="9">Selectively catalyzes the oxidative deamination of acidic amino acids. Suppresses the level of D-aspartate in the brain, an amino acid that can act as an agonist for glutamate receptors. Protects the organism from the toxicity of D-amino acids. May also function in the intestine.</text>
</comment>
<evidence type="ECO:0000313" key="15">
    <source>
        <dbReference type="Proteomes" id="UP000694423"/>
    </source>
</evidence>
<evidence type="ECO:0000259" key="13">
    <source>
        <dbReference type="Pfam" id="PF01266"/>
    </source>
</evidence>
<evidence type="ECO:0000313" key="14">
    <source>
        <dbReference type="Ensembl" id="ENSDNVP00000012337.1"/>
    </source>
</evidence>
<name>A0A8C4P7F9_DRONO</name>
<dbReference type="Pfam" id="PF01266">
    <property type="entry name" value="DAO"/>
    <property type="match status" value="1"/>
</dbReference>
<dbReference type="PANTHER" id="PTHR11530">
    <property type="entry name" value="D-AMINO ACID OXIDASE"/>
    <property type="match status" value="1"/>
</dbReference>
<evidence type="ECO:0000256" key="5">
    <source>
        <dbReference type="ARBA" id="ARBA00022827"/>
    </source>
</evidence>
<evidence type="ECO:0000256" key="2">
    <source>
        <dbReference type="ARBA" id="ARBA00004253"/>
    </source>
</evidence>
<dbReference type="Proteomes" id="UP000694423">
    <property type="component" value="Unplaced"/>
</dbReference>
<dbReference type="GO" id="GO:0019478">
    <property type="term" value="P:D-amino acid catabolic process"/>
    <property type="evidence" value="ECO:0007669"/>
    <property type="project" value="UniProtKB-ARBA"/>
</dbReference>
<sequence>MAAPKVAVVGAGVVGLSTALCVTEAFPACSLAVIADRFTPNTTSDVAAGMLIPHTIPALPWKSYRSGLTLSWDFDQCLKPNSRNSHSTDVVRPLQH</sequence>
<evidence type="ECO:0000256" key="3">
    <source>
        <dbReference type="ARBA" id="ARBA00006730"/>
    </source>
</evidence>
<keyword evidence="5" id="KW-0274">FAD</keyword>
<dbReference type="GO" id="GO:0071949">
    <property type="term" value="F:FAD binding"/>
    <property type="evidence" value="ECO:0007669"/>
    <property type="project" value="InterPro"/>
</dbReference>
<evidence type="ECO:0000256" key="12">
    <source>
        <dbReference type="SAM" id="SignalP"/>
    </source>
</evidence>
<comment type="catalytic activity">
    <reaction evidence="10">
        <text>D-aspartate + O2 + H2O = oxaloacetate + H2O2 + NH4(+)</text>
        <dbReference type="Rhea" id="RHEA:12512"/>
        <dbReference type="ChEBI" id="CHEBI:15377"/>
        <dbReference type="ChEBI" id="CHEBI:15379"/>
        <dbReference type="ChEBI" id="CHEBI:16240"/>
        <dbReference type="ChEBI" id="CHEBI:16452"/>
        <dbReference type="ChEBI" id="CHEBI:28938"/>
        <dbReference type="ChEBI" id="CHEBI:29990"/>
        <dbReference type="EC" id="1.4.3.1"/>
    </reaction>
    <physiologicalReaction direction="left-to-right" evidence="10">
        <dbReference type="Rhea" id="RHEA:12513"/>
    </physiologicalReaction>
</comment>
<protein>
    <recommendedName>
        <fullName evidence="8">D-aspartate oxidase</fullName>
        <ecNumber evidence="7">1.4.3.1</ecNumber>
    </recommendedName>
</protein>
<dbReference type="Gene3D" id="3.40.50.720">
    <property type="entry name" value="NAD(P)-binding Rossmann-like Domain"/>
    <property type="match status" value="1"/>
</dbReference>
<reference evidence="14" key="2">
    <citation type="submission" date="2025-09" db="UniProtKB">
        <authorList>
            <consortium name="Ensembl"/>
        </authorList>
    </citation>
    <scope>IDENTIFICATION</scope>
</reference>
<evidence type="ECO:0000256" key="4">
    <source>
        <dbReference type="ARBA" id="ARBA00022630"/>
    </source>
</evidence>
<dbReference type="GO" id="GO:0008445">
    <property type="term" value="F:D-aspartate oxidase activity"/>
    <property type="evidence" value="ECO:0007669"/>
    <property type="project" value="UniProtKB-EC"/>
</dbReference>
<dbReference type="InterPro" id="IPR006076">
    <property type="entry name" value="FAD-dep_OxRdtase"/>
</dbReference>
<comment type="subcellular location">
    <subcellularLocation>
        <location evidence="2">Peroxisome matrix</location>
    </subcellularLocation>
</comment>
<dbReference type="SUPFAM" id="SSF51971">
    <property type="entry name" value="Nucleotide-binding domain"/>
    <property type="match status" value="1"/>
</dbReference>
<evidence type="ECO:0000256" key="9">
    <source>
        <dbReference type="ARBA" id="ARBA00046214"/>
    </source>
</evidence>
<dbReference type="GO" id="GO:0005782">
    <property type="term" value="C:peroxisomal matrix"/>
    <property type="evidence" value="ECO:0007669"/>
    <property type="project" value="UniProtKB-SubCell"/>
</dbReference>
<comment type="similarity">
    <text evidence="3">Belongs to the DAMOX/DASOX family.</text>
</comment>
<evidence type="ECO:0000256" key="8">
    <source>
        <dbReference type="ARBA" id="ARBA00044541"/>
    </source>
</evidence>
<dbReference type="EC" id="1.4.3.1" evidence="7"/>
<reference evidence="14" key="1">
    <citation type="submission" date="2025-08" db="UniProtKB">
        <authorList>
            <consortium name="Ensembl"/>
        </authorList>
    </citation>
    <scope>IDENTIFICATION</scope>
</reference>
<dbReference type="PANTHER" id="PTHR11530:SF11">
    <property type="entry name" value="D-ASPARTATE OXIDASE"/>
    <property type="match status" value="1"/>
</dbReference>
<comment type="cofactor">
    <cofactor evidence="1">
        <name>FAD</name>
        <dbReference type="ChEBI" id="CHEBI:57692"/>
    </cofactor>
</comment>
<evidence type="ECO:0000256" key="1">
    <source>
        <dbReference type="ARBA" id="ARBA00001974"/>
    </source>
</evidence>
<organism evidence="14 15">
    <name type="scientific">Dromaius novaehollandiae</name>
    <name type="common">Emu</name>
    <dbReference type="NCBI Taxonomy" id="8790"/>
    <lineage>
        <taxon>Eukaryota</taxon>
        <taxon>Metazoa</taxon>
        <taxon>Chordata</taxon>
        <taxon>Craniata</taxon>
        <taxon>Vertebrata</taxon>
        <taxon>Euteleostomi</taxon>
        <taxon>Archelosauria</taxon>
        <taxon>Archosauria</taxon>
        <taxon>Dinosauria</taxon>
        <taxon>Saurischia</taxon>
        <taxon>Theropoda</taxon>
        <taxon>Coelurosauria</taxon>
        <taxon>Aves</taxon>
        <taxon>Palaeognathae</taxon>
        <taxon>Casuariiformes</taxon>
        <taxon>Dromaiidae</taxon>
        <taxon>Dromaius</taxon>
    </lineage>
</organism>
<dbReference type="GO" id="GO:0006533">
    <property type="term" value="P:L-aspartate catabolic process"/>
    <property type="evidence" value="ECO:0007669"/>
    <property type="project" value="TreeGrafter"/>
</dbReference>
<comment type="catalytic activity">
    <reaction evidence="11">
        <text>D-glutamate + O2 + H2O = 2-oxoglutarate + H2O2 + NH4(+)</text>
        <dbReference type="Rhea" id="RHEA:10028"/>
        <dbReference type="ChEBI" id="CHEBI:15377"/>
        <dbReference type="ChEBI" id="CHEBI:15379"/>
        <dbReference type="ChEBI" id="CHEBI:16240"/>
        <dbReference type="ChEBI" id="CHEBI:16810"/>
        <dbReference type="ChEBI" id="CHEBI:28938"/>
        <dbReference type="ChEBI" id="CHEBI:29986"/>
    </reaction>
    <physiologicalReaction direction="left-to-right" evidence="11">
        <dbReference type="Rhea" id="RHEA:10029"/>
    </physiologicalReaction>
</comment>
<dbReference type="AlphaFoldDB" id="A0A8C4P7F9"/>
<dbReference type="InterPro" id="IPR023209">
    <property type="entry name" value="DAO"/>
</dbReference>
<accession>A0A8C4P7F9</accession>
<feature type="chain" id="PRO_5034423019" description="D-aspartate oxidase" evidence="12">
    <location>
        <begin position="20"/>
        <end position="96"/>
    </location>
</feature>
<evidence type="ECO:0000256" key="10">
    <source>
        <dbReference type="ARBA" id="ARBA00047522"/>
    </source>
</evidence>
<proteinExistence type="inferred from homology"/>
<evidence type="ECO:0000256" key="11">
    <source>
        <dbReference type="ARBA" id="ARBA00049882"/>
    </source>
</evidence>
<dbReference type="Ensembl" id="ENSDNVT00000014865.1">
    <property type="protein sequence ID" value="ENSDNVP00000012337.1"/>
    <property type="gene ID" value="ENSDNVG00000008710.1"/>
</dbReference>
<evidence type="ECO:0000256" key="6">
    <source>
        <dbReference type="ARBA" id="ARBA00023002"/>
    </source>
</evidence>
<feature type="signal peptide" evidence="12">
    <location>
        <begin position="1"/>
        <end position="19"/>
    </location>
</feature>
<keyword evidence="4" id="KW-0285">Flavoprotein</keyword>
<evidence type="ECO:0000256" key="7">
    <source>
        <dbReference type="ARBA" id="ARBA00044520"/>
    </source>
</evidence>
<keyword evidence="12" id="KW-0732">Signal</keyword>